<reference evidence="4" key="1">
    <citation type="submission" date="2022-12" db="EMBL/GenBank/DDBJ databases">
        <title>Reclassification of two methanogenic archaea species isolated from the Kolyma lowland permafrost.</title>
        <authorList>
            <person name="Trubitsyn V.E."/>
            <person name="Rivkina E.M."/>
            <person name="Shcherbakova V.A."/>
        </authorList>
    </citation>
    <scope>NUCLEOTIDE SEQUENCE</scope>
    <source>
        <strain evidence="3">M2</strain>
        <strain evidence="4">MK4</strain>
    </source>
</reference>
<dbReference type="InterPro" id="IPR001296">
    <property type="entry name" value="Glyco_trans_1"/>
</dbReference>
<comment type="caution">
    <text evidence="4">The sequence shown here is derived from an EMBL/GenBank/DDBJ whole genome shotgun (WGS) entry which is preliminary data.</text>
</comment>
<proteinExistence type="predicted"/>
<dbReference type="InterPro" id="IPR028098">
    <property type="entry name" value="Glyco_trans_4-like_N"/>
</dbReference>
<evidence type="ECO:0000313" key="4">
    <source>
        <dbReference type="EMBL" id="MCZ3373369.1"/>
    </source>
</evidence>
<dbReference type="EMBL" id="JAPVES010000030">
    <property type="protein sequence ID" value="MCZ3373369.1"/>
    <property type="molecule type" value="Genomic_DNA"/>
</dbReference>
<feature type="domain" description="Glycosyltransferase subfamily 4-like N-terminal" evidence="2">
    <location>
        <begin position="15"/>
        <end position="170"/>
    </location>
</feature>
<dbReference type="InterPro" id="IPR050194">
    <property type="entry name" value="Glycosyltransferase_grp1"/>
</dbReference>
<dbReference type="Pfam" id="PF13439">
    <property type="entry name" value="Glyco_transf_4"/>
    <property type="match status" value="1"/>
</dbReference>
<dbReference type="GO" id="GO:0016757">
    <property type="term" value="F:glycosyltransferase activity"/>
    <property type="evidence" value="ECO:0007669"/>
    <property type="project" value="InterPro"/>
</dbReference>
<dbReference type="Proteomes" id="UP001074446">
    <property type="component" value="Unassembled WGS sequence"/>
</dbReference>
<dbReference type="PANTHER" id="PTHR45947">
    <property type="entry name" value="SULFOQUINOVOSYL TRANSFERASE SQD2"/>
    <property type="match status" value="1"/>
</dbReference>
<dbReference type="SUPFAM" id="SSF53756">
    <property type="entry name" value="UDP-Glycosyltransferase/glycogen phosphorylase"/>
    <property type="match status" value="1"/>
</dbReference>
<dbReference type="CDD" id="cd03801">
    <property type="entry name" value="GT4_PimA-like"/>
    <property type="match status" value="1"/>
</dbReference>
<dbReference type="AlphaFoldDB" id="A0A9E5A2I0"/>
<name>A0A9E5A2I0_9EURY</name>
<dbReference type="Proteomes" id="UP001068021">
    <property type="component" value="Unassembled WGS sequence"/>
</dbReference>
<dbReference type="Pfam" id="PF00534">
    <property type="entry name" value="Glycos_transf_1"/>
    <property type="match status" value="1"/>
</dbReference>
<dbReference type="PANTHER" id="PTHR45947:SF3">
    <property type="entry name" value="SULFOQUINOVOSYL TRANSFERASE SQD2"/>
    <property type="match status" value="1"/>
</dbReference>
<accession>A0A9E5A2I0</accession>
<keyword evidence="5" id="KW-1185">Reference proteome</keyword>
<protein>
    <submittedName>
        <fullName evidence="4">Glycosyltransferase family 4 protein</fullName>
    </submittedName>
</protein>
<feature type="domain" description="Glycosyl transferase family 1" evidence="1">
    <location>
        <begin position="183"/>
        <end position="340"/>
    </location>
</feature>
<gene>
    <name evidence="4" type="ORF">O3H35_12050</name>
    <name evidence="3" type="ORF">O3H54_16440</name>
</gene>
<evidence type="ECO:0000313" key="3">
    <source>
        <dbReference type="EMBL" id="MCZ3367483.1"/>
    </source>
</evidence>
<dbReference type="EMBL" id="JAPVER010000020">
    <property type="protein sequence ID" value="MCZ3367483.1"/>
    <property type="molecule type" value="Genomic_DNA"/>
</dbReference>
<sequence length="361" mass="40335">MKIAILVSGFPPDRVGGMEIATYNIAKHLANNGHSIHIITSSYSNSSDENEFVVHPVNMIGTKIIGPFFDQRKILPVVKKIDPEIIHAQGISTSGISAFTAYLIKKSLKIPYVVYGRGSDIYPFKAEKILVKAILNNADSVIALTEHMKKEIQKISNKEVLVIPNGIDMNQFNDSTLKYTELLKEKTIIFIGNLRPEKGLSYLIEAMMHITKKDMNTQLLIVGEGPQRENLEKLVNKLNINNRVTFSGKVTTDKVPVYLKNSDIFVLPSLQEGFPNVLLEAMASGLPVVATEVCGINEIIEDGKNGFLVKPQSSKEIAEKTLLLLNDHNLRKWISKQNIKKASKYSWQRTVKMLENAYTNA</sequence>
<evidence type="ECO:0000259" key="1">
    <source>
        <dbReference type="Pfam" id="PF00534"/>
    </source>
</evidence>
<organism evidence="4">
    <name type="scientific">Methanobacterium veterum</name>
    <dbReference type="NCBI Taxonomy" id="408577"/>
    <lineage>
        <taxon>Archaea</taxon>
        <taxon>Methanobacteriati</taxon>
        <taxon>Methanobacteriota</taxon>
        <taxon>Methanomada group</taxon>
        <taxon>Methanobacteria</taxon>
        <taxon>Methanobacteriales</taxon>
        <taxon>Methanobacteriaceae</taxon>
        <taxon>Methanobacterium</taxon>
    </lineage>
</organism>
<dbReference type="Gene3D" id="3.40.50.2000">
    <property type="entry name" value="Glycogen Phosphorylase B"/>
    <property type="match status" value="2"/>
</dbReference>
<dbReference type="RefSeq" id="WP_048082702.1">
    <property type="nucleotide sequence ID" value="NZ_JAPVER010000020.1"/>
</dbReference>
<evidence type="ECO:0000259" key="2">
    <source>
        <dbReference type="Pfam" id="PF13439"/>
    </source>
</evidence>
<evidence type="ECO:0000313" key="5">
    <source>
        <dbReference type="Proteomes" id="UP001068021"/>
    </source>
</evidence>